<dbReference type="Proteomes" id="UP001066276">
    <property type="component" value="Chromosome 1_2"/>
</dbReference>
<dbReference type="EMBL" id="JANPWB010000002">
    <property type="protein sequence ID" value="KAJ1205401.1"/>
    <property type="molecule type" value="Genomic_DNA"/>
</dbReference>
<name>A0AAV7VXE5_PLEWA</name>
<protein>
    <submittedName>
        <fullName evidence="1">Uncharacterized protein</fullName>
    </submittedName>
</protein>
<accession>A0AAV7VXE5</accession>
<evidence type="ECO:0000313" key="2">
    <source>
        <dbReference type="Proteomes" id="UP001066276"/>
    </source>
</evidence>
<evidence type="ECO:0000313" key="1">
    <source>
        <dbReference type="EMBL" id="KAJ1205401.1"/>
    </source>
</evidence>
<organism evidence="1 2">
    <name type="scientific">Pleurodeles waltl</name>
    <name type="common">Iberian ribbed newt</name>
    <dbReference type="NCBI Taxonomy" id="8319"/>
    <lineage>
        <taxon>Eukaryota</taxon>
        <taxon>Metazoa</taxon>
        <taxon>Chordata</taxon>
        <taxon>Craniata</taxon>
        <taxon>Vertebrata</taxon>
        <taxon>Euteleostomi</taxon>
        <taxon>Amphibia</taxon>
        <taxon>Batrachia</taxon>
        <taxon>Caudata</taxon>
        <taxon>Salamandroidea</taxon>
        <taxon>Salamandridae</taxon>
        <taxon>Pleurodelinae</taxon>
        <taxon>Pleurodeles</taxon>
    </lineage>
</organism>
<keyword evidence="2" id="KW-1185">Reference proteome</keyword>
<gene>
    <name evidence="1" type="ORF">NDU88_000836</name>
</gene>
<proteinExistence type="predicted"/>
<dbReference type="AlphaFoldDB" id="A0AAV7VXE5"/>
<sequence>MALPRWFFHCRAAEKDRWGIPGCPPACRRDGEKKEARLVTLLPVFGCCTQRRARGGPWETWSEARSVRPSRSGEAVCGARLVEAGH</sequence>
<reference evidence="1" key="1">
    <citation type="journal article" date="2022" name="bioRxiv">
        <title>Sequencing and chromosome-scale assembly of the giantPleurodeles waltlgenome.</title>
        <authorList>
            <person name="Brown T."/>
            <person name="Elewa A."/>
            <person name="Iarovenko S."/>
            <person name="Subramanian E."/>
            <person name="Araus A.J."/>
            <person name="Petzold A."/>
            <person name="Susuki M."/>
            <person name="Suzuki K.-i.T."/>
            <person name="Hayashi T."/>
            <person name="Toyoda A."/>
            <person name="Oliveira C."/>
            <person name="Osipova E."/>
            <person name="Leigh N.D."/>
            <person name="Simon A."/>
            <person name="Yun M.H."/>
        </authorList>
    </citation>
    <scope>NUCLEOTIDE SEQUENCE</scope>
    <source>
        <strain evidence="1">20211129_DDA</strain>
        <tissue evidence="1">Liver</tissue>
    </source>
</reference>
<comment type="caution">
    <text evidence="1">The sequence shown here is derived from an EMBL/GenBank/DDBJ whole genome shotgun (WGS) entry which is preliminary data.</text>
</comment>